<evidence type="ECO:0000313" key="3">
    <source>
        <dbReference type="Proteomes" id="UP000326565"/>
    </source>
</evidence>
<proteinExistence type="predicted"/>
<keyword evidence="1" id="KW-1133">Transmembrane helix</keyword>
<gene>
    <name evidence="2" type="ORF">BDV29DRAFT_179231</name>
</gene>
<keyword evidence="1" id="KW-0472">Membrane</keyword>
<dbReference type="AlphaFoldDB" id="A0A5N5WWF3"/>
<keyword evidence="3" id="KW-1185">Reference proteome</keyword>
<dbReference type="Proteomes" id="UP000326565">
    <property type="component" value="Unassembled WGS sequence"/>
</dbReference>
<evidence type="ECO:0000256" key="1">
    <source>
        <dbReference type="SAM" id="Phobius"/>
    </source>
</evidence>
<feature type="transmembrane region" description="Helical" evidence="1">
    <location>
        <begin position="26"/>
        <end position="44"/>
    </location>
</feature>
<dbReference type="EMBL" id="ML732272">
    <property type="protein sequence ID" value="KAB8071460.1"/>
    <property type="molecule type" value="Genomic_DNA"/>
</dbReference>
<evidence type="ECO:0000313" key="2">
    <source>
        <dbReference type="EMBL" id="KAB8071460.1"/>
    </source>
</evidence>
<name>A0A5N5WWF3_9EURO</name>
<organism evidence="2 3">
    <name type="scientific">Aspergillus leporis</name>
    <dbReference type="NCBI Taxonomy" id="41062"/>
    <lineage>
        <taxon>Eukaryota</taxon>
        <taxon>Fungi</taxon>
        <taxon>Dikarya</taxon>
        <taxon>Ascomycota</taxon>
        <taxon>Pezizomycotina</taxon>
        <taxon>Eurotiomycetes</taxon>
        <taxon>Eurotiomycetidae</taxon>
        <taxon>Eurotiales</taxon>
        <taxon>Aspergillaceae</taxon>
        <taxon>Aspergillus</taxon>
        <taxon>Aspergillus subgen. Circumdati</taxon>
    </lineage>
</organism>
<accession>A0A5N5WWF3</accession>
<sequence>MGLLNGNISFSQLCILAVVNGYAKHFSLYIIAFLFWSLCSSHMWSSRGFHEGALFLIFHGI</sequence>
<keyword evidence="1" id="KW-0812">Transmembrane</keyword>
<protein>
    <submittedName>
        <fullName evidence="2">Uncharacterized protein</fullName>
    </submittedName>
</protein>
<reference evidence="2 3" key="1">
    <citation type="submission" date="2019-04" db="EMBL/GenBank/DDBJ databases">
        <title>Friends and foes A comparative genomics study of 23 Aspergillus species from section Flavi.</title>
        <authorList>
            <consortium name="DOE Joint Genome Institute"/>
            <person name="Kjaerbolling I."/>
            <person name="Vesth T."/>
            <person name="Frisvad J.C."/>
            <person name="Nybo J.L."/>
            <person name="Theobald S."/>
            <person name="Kildgaard S."/>
            <person name="Isbrandt T."/>
            <person name="Kuo A."/>
            <person name="Sato A."/>
            <person name="Lyhne E.K."/>
            <person name="Kogle M.E."/>
            <person name="Wiebenga A."/>
            <person name="Kun R.S."/>
            <person name="Lubbers R.J."/>
            <person name="Makela M.R."/>
            <person name="Barry K."/>
            <person name="Chovatia M."/>
            <person name="Clum A."/>
            <person name="Daum C."/>
            <person name="Haridas S."/>
            <person name="He G."/>
            <person name="LaButti K."/>
            <person name="Lipzen A."/>
            <person name="Mondo S."/>
            <person name="Riley R."/>
            <person name="Salamov A."/>
            <person name="Simmons B.A."/>
            <person name="Magnuson J.K."/>
            <person name="Henrissat B."/>
            <person name="Mortensen U.H."/>
            <person name="Larsen T.O."/>
            <person name="Devries R.P."/>
            <person name="Grigoriev I.V."/>
            <person name="Machida M."/>
            <person name="Baker S.E."/>
            <person name="Andersen M.R."/>
        </authorList>
    </citation>
    <scope>NUCLEOTIDE SEQUENCE [LARGE SCALE GENOMIC DNA]</scope>
    <source>
        <strain evidence="2 3">CBS 151.66</strain>
    </source>
</reference>